<comment type="subcellular location">
    <subcellularLocation>
        <location evidence="2">Cell membrane</location>
        <topology evidence="2">Lipid-anchor</topology>
    </subcellularLocation>
</comment>
<keyword evidence="2" id="KW-0449">Lipoprotein</keyword>
<comment type="caution">
    <text evidence="4">The sequence shown here is derived from an EMBL/GenBank/DDBJ whole genome shotgun (WGS) entry which is preliminary data.</text>
</comment>
<dbReference type="InterPro" id="IPR010131">
    <property type="entry name" value="MdtP/NodT-like"/>
</dbReference>
<keyword evidence="2" id="KW-0472">Membrane</keyword>
<keyword evidence="5" id="KW-1185">Reference proteome</keyword>
<dbReference type="Proteomes" id="UP001548713">
    <property type="component" value="Unassembled WGS sequence"/>
</dbReference>
<evidence type="ECO:0000313" key="5">
    <source>
        <dbReference type="Proteomes" id="UP001548713"/>
    </source>
</evidence>
<organism evidence="4 5">
    <name type="scientific">Novosphingobium kalidii</name>
    <dbReference type="NCBI Taxonomy" id="3230299"/>
    <lineage>
        <taxon>Bacteria</taxon>
        <taxon>Pseudomonadati</taxon>
        <taxon>Pseudomonadota</taxon>
        <taxon>Alphaproteobacteria</taxon>
        <taxon>Sphingomonadales</taxon>
        <taxon>Sphingomonadaceae</taxon>
        <taxon>Novosphingobium</taxon>
    </lineage>
</organism>
<dbReference type="RefSeq" id="WP_353983452.1">
    <property type="nucleotide sequence ID" value="NZ_JBEWLY010000009.1"/>
</dbReference>
<gene>
    <name evidence="4" type="ORF">ABVV53_05795</name>
</gene>
<keyword evidence="2" id="KW-0732">Signal</keyword>
<evidence type="ECO:0000256" key="3">
    <source>
        <dbReference type="SAM" id="Coils"/>
    </source>
</evidence>
<keyword evidence="2" id="KW-1134">Transmembrane beta strand</keyword>
<evidence type="ECO:0000313" key="4">
    <source>
        <dbReference type="EMBL" id="MET1754972.1"/>
    </source>
</evidence>
<dbReference type="InterPro" id="IPR003423">
    <property type="entry name" value="OMP_efflux"/>
</dbReference>
<proteinExistence type="inferred from homology"/>
<dbReference type="Gene3D" id="2.20.200.10">
    <property type="entry name" value="Outer membrane efflux proteins (OEP)"/>
    <property type="match status" value="1"/>
</dbReference>
<evidence type="ECO:0000256" key="1">
    <source>
        <dbReference type="ARBA" id="ARBA00007613"/>
    </source>
</evidence>
<comment type="similarity">
    <text evidence="1 2">Belongs to the outer membrane factor (OMF) (TC 1.B.17) family.</text>
</comment>
<dbReference type="PANTHER" id="PTHR30203:SF32">
    <property type="entry name" value="CATION EFFLUX SYSTEM PROTEIN CUSC"/>
    <property type="match status" value="1"/>
</dbReference>
<keyword evidence="2" id="KW-0564">Palmitate</keyword>
<feature type="signal peptide" evidence="2">
    <location>
        <begin position="1"/>
        <end position="23"/>
    </location>
</feature>
<sequence>MIGTIGKGATLAGTLALAACATASDPELLPVIAPPAVYATNLPPSGRSESWWTGFEDPVLDALIRRGLATNLDVDAAADRLEATAALLTAERSDRLPSVDGSAAVDVDLGSDNRVRSTAGLFGLFNLDFNGRLAAEVRAAAANYAEADYVLADQRRLVAAAIANQYIEYRRTGAQLDLLEQSTDLQQQTLRVVTLRFEAGLAANLDVRRAAADLAQTRARLGLISIDRTASANALAVLLAESPGNFAPPSQPDGSTIPNYARGPEAGVPADLLRRRADILASEARLAQAAAAIGIEQADLRPSLTVPGTLSLGAGTLSELFSRFLVGIGTALDLPILDGGRRRAEVEAARAEGQARLAEYRAAFLEALGEVENALVAIEAYRQRNEDLAKAIEQSEAALGQSNALYREGLASLFDVLDAQRQLISSRQSLIDSEAALASSYVAFHAAIGS</sequence>
<keyword evidence="3" id="KW-0175">Coiled coil</keyword>
<name>A0ABV2CZE9_9SPHN</name>
<reference evidence="4 5" key="1">
    <citation type="submission" date="2024-07" db="EMBL/GenBank/DDBJ databases">
        <title>Novosphingobium kalidii RD2P27.</title>
        <authorList>
            <person name="Sun J.-Q."/>
        </authorList>
    </citation>
    <scope>NUCLEOTIDE SEQUENCE [LARGE SCALE GENOMIC DNA]</scope>
    <source>
        <strain evidence="4 5">RD2P27</strain>
    </source>
</reference>
<keyword evidence="2" id="KW-0812">Transmembrane</keyword>
<dbReference type="NCBIfam" id="TIGR01845">
    <property type="entry name" value="outer_NodT"/>
    <property type="match status" value="1"/>
</dbReference>
<dbReference type="PANTHER" id="PTHR30203">
    <property type="entry name" value="OUTER MEMBRANE CATION EFFLUX PROTEIN"/>
    <property type="match status" value="1"/>
</dbReference>
<feature type="chain" id="PRO_5044965142" evidence="2">
    <location>
        <begin position="24"/>
        <end position="450"/>
    </location>
</feature>
<dbReference type="PROSITE" id="PS51257">
    <property type="entry name" value="PROKAR_LIPOPROTEIN"/>
    <property type="match status" value="1"/>
</dbReference>
<dbReference type="Gene3D" id="1.20.1600.10">
    <property type="entry name" value="Outer membrane efflux proteins (OEP)"/>
    <property type="match status" value="1"/>
</dbReference>
<feature type="coiled-coil region" evidence="3">
    <location>
        <begin position="371"/>
        <end position="398"/>
    </location>
</feature>
<accession>A0ABV2CZE9</accession>
<evidence type="ECO:0000256" key="2">
    <source>
        <dbReference type="RuleBase" id="RU362097"/>
    </source>
</evidence>
<protein>
    <submittedName>
        <fullName evidence="4">Efflux transporter outer membrane subunit</fullName>
    </submittedName>
</protein>
<dbReference type="EMBL" id="JBEWLY010000009">
    <property type="protein sequence ID" value="MET1754972.1"/>
    <property type="molecule type" value="Genomic_DNA"/>
</dbReference>
<dbReference type="Pfam" id="PF02321">
    <property type="entry name" value="OEP"/>
    <property type="match status" value="2"/>
</dbReference>
<dbReference type="SUPFAM" id="SSF56954">
    <property type="entry name" value="Outer membrane efflux proteins (OEP)"/>
    <property type="match status" value="1"/>
</dbReference>